<feature type="binding site" evidence="6">
    <location>
        <position position="42"/>
    </location>
    <ligand>
        <name>Zn(2+)</name>
        <dbReference type="ChEBI" id="CHEBI:29105"/>
        <label>2</label>
        <note>catalytic</note>
    </ligand>
</feature>
<evidence type="ECO:0000256" key="1">
    <source>
        <dbReference type="ARBA" id="ARBA00022670"/>
    </source>
</evidence>
<dbReference type="PANTHER" id="PTHR10201:SF309">
    <property type="entry name" value="PEPTIDASE METALLOPEPTIDASE DOMAIN-CONTAINING PROTEIN"/>
    <property type="match status" value="1"/>
</dbReference>
<dbReference type="GO" id="GO:0004222">
    <property type="term" value="F:metalloendopeptidase activity"/>
    <property type="evidence" value="ECO:0007669"/>
    <property type="project" value="InterPro"/>
</dbReference>
<keyword evidence="2 6" id="KW-0479">Metal-binding</keyword>
<evidence type="ECO:0000256" key="2">
    <source>
        <dbReference type="ARBA" id="ARBA00022723"/>
    </source>
</evidence>
<dbReference type="EMBL" id="UYYF01001541">
    <property type="protein sequence ID" value="VDM99955.1"/>
    <property type="molecule type" value="Genomic_DNA"/>
</dbReference>
<dbReference type="GO" id="GO:0005615">
    <property type="term" value="C:extracellular space"/>
    <property type="evidence" value="ECO:0007669"/>
    <property type="project" value="TreeGrafter"/>
</dbReference>
<dbReference type="GO" id="GO:0006508">
    <property type="term" value="P:proteolysis"/>
    <property type="evidence" value="ECO:0007669"/>
    <property type="project" value="UniProtKB-KW"/>
</dbReference>
<dbReference type="Proteomes" id="UP000276776">
    <property type="component" value="Unassembled WGS sequence"/>
</dbReference>
<dbReference type="InterPro" id="IPR021190">
    <property type="entry name" value="Pept_M10A"/>
</dbReference>
<reference evidence="10" key="1">
    <citation type="submission" date="2017-02" db="UniProtKB">
        <authorList>
            <consortium name="WormBaseParasite"/>
        </authorList>
    </citation>
    <scope>IDENTIFICATION</scope>
</reference>
<dbReference type="GO" id="GO:0030198">
    <property type="term" value="P:extracellular matrix organization"/>
    <property type="evidence" value="ECO:0007669"/>
    <property type="project" value="TreeGrafter"/>
</dbReference>
<sequence length="93" mass="10601">MIANHVLVNILRGPRGRNLNWVMAHELGHALGLPHSEHESLMASHYQGFFDTVPKLFPTDISAIQSLYGSFELRLLNIRSSNYESTLLTNFFF</sequence>
<keyword evidence="9" id="KW-1185">Reference proteome</keyword>
<feature type="domain" description="Peptidase M10 metallopeptidase" evidence="7">
    <location>
        <begin position="14"/>
        <end position="69"/>
    </location>
</feature>
<evidence type="ECO:0000256" key="4">
    <source>
        <dbReference type="ARBA" id="ARBA00022833"/>
    </source>
</evidence>
<evidence type="ECO:0000259" key="7">
    <source>
        <dbReference type="Pfam" id="PF00413"/>
    </source>
</evidence>
<dbReference type="PANTHER" id="PTHR10201">
    <property type="entry name" value="MATRIX METALLOPROTEINASE"/>
    <property type="match status" value="1"/>
</dbReference>
<dbReference type="GO" id="GO:0030574">
    <property type="term" value="P:collagen catabolic process"/>
    <property type="evidence" value="ECO:0007669"/>
    <property type="project" value="TreeGrafter"/>
</dbReference>
<evidence type="ECO:0000256" key="3">
    <source>
        <dbReference type="ARBA" id="ARBA00022801"/>
    </source>
</evidence>
<dbReference type="SUPFAM" id="SSF55486">
    <property type="entry name" value="Metalloproteases ('zincins'), catalytic domain"/>
    <property type="match status" value="1"/>
</dbReference>
<dbReference type="STRING" id="103827.A0A0N5CTB9"/>
<dbReference type="GO" id="GO:0008270">
    <property type="term" value="F:zinc ion binding"/>
    <property type="evidence" value="ECO:0007669"/>
    <property type="project" value="InterPro"/>
</dbReference>
<accession>A0A0N5CTB9</accession>
<dbReference type="Gene3D" id="3.40.390.10">
    <property type="entry name" value="Collagenase (Catalytic Domain)"/>
    <property type="match status" value="1"/>
</dbReference>
<feature type="active site" evidence="5">
    <location>
        <position position="26"/>
    </location>
</feature>
<comment type="cofactor">
    <cofactor evidence="6">
        <name>Zn(2+)</name>
        <dbReference type="ChEBI" id="CHEBI:29105"/>
    </cofactor>
    <text evidence="6">Binds 2 Zn(2+) ions per subunit.</text>
</comment>
<dbReference type="OrthoDB" id="406838at2759"/>
<feature type="binding site" evidence="6">
    <location>
        <position position="25"/>
    </location>
    <ligand>
        <name>Zn(2+)</name>
        <dbReference type="ChEBI" id="CHEBI:29105"/>
        <label>2</label>
        <note>catalytic</note>
    </ligand>
</feature>
<dbReference type="GO" id="GO:0031012">
    <property type="term" value="C:extracellular matrix"/>
    <property type="evidence" value="ECO:0007669"/>
    <property type="project" value="InterPro"/>
</dbReference>
<keyword evidence="3" id="KW-0378">Hydrolase</keyword>
<name>A0A0N5CTB9_THECL</name>
<evidence type="ECO:0000313" key="9">
    <source>
        <dbReference type="Proteomes" id="UP000276776"/>
    </source>
</evidence>
<keyword evidence="4 6" id="KW-0862">Zinc</keyword>
<dbReference type="Pfam" id="PF00413">
    <property type="entry name" value="Peptidase_M10"/>
    <property type="match status" value="1"/>
</dbReference>
<proteinExistence type="predicted"/>
<evidence type="ECO:0000256" key="6">
    <source>
        <dbReference type="PIRSR" id="PIRSR621190-2"/>
    </source>
</evidence>
<gene>
    <name evidence="8" type="ORF">TCLT_LOCUS3470</name>
</gene>
<evidence type="ECO:0000256" key="5">
    <source>
        <dbReference type="PIRSR" id="PIRSR621190-1"/>
    </source>
</evidence>
<dbReference type="WBParaSite" id="TCLT_0000347701-mRNA-1">
    <property type="protein sequence ID" value="TCLT_0000347701-mRNA-1"/>
    <property type="gene ID" value="TCLT_0000347701"/>
</dbReference>
<feature type="binding site" evidence="6">
    <location>
        <position position="35"/>
    </location>
    <ligand>
        <name>Zn(2+)</name>
        <dbReference type="ChEBI" id="CHEBI:29105"/>
        <label>2</label>
        <note>catalytic</note>
    </ligand>
</feature>
<keyword evidence="1" id="KW-0645">Protease</keyword>
<reference evidence="8 9" key="2">
    <citation type="submission" date="2018-11" db="EMBL/GenBank/DDBJ databases">
        <authorList>
            <consortium name="Pathogen Informatics"/>
        </authorList>
    </citation>
    <scope>NUCLEOTIDE SEQUENCE [LARGE SCALE GENOMIC DNA]</scope>
</reference>
<dbReference type="AlphaFoldDB" id="A0A0N5CTB9"/>
<dbReference type="InterPro" id="IPR024079">
    <property type="entry name" value="MetalloPept_cat_dom_sf"/>
</dbReference>
<organism evidence="10">
    <name type="scientific">Thelazia callipaeda</name>
    <name type="common">Oriental eyeworm</name>
    <name type="synonym">Parasitic nematode</name>
    <dbReference type="NCBI Taxonomy" id="103827"/>
    <lineage>
        <taxon>Eukaryota</taxon>
        <taxon>Metazoa</taxon>
        <taxon>Ecdysozoa</taxon>
        <taxon>Nematoda</taxon>
        <taxon>Chromadorea</taxon>
        <taxon>Rhabditida</taxon>
        <taxon>Spirurina</taxon>
        <taxon>Spiruromorpha</taxon>
        <taxon>Thelazioidea</taxon>
        <taxon>Thelaziidae</taxon>
        <taxon>Thelazia</taxon>
    </lineage>
</organism>
<feature type="binding site" evidence="6">
    <location>
        <position position="29"/>
    </location>
    <ligand>
        <name>Zn(2+)</name>
        <dbReference type="ChEBI" id="CHEBI:29105"/>
        <label>2</label>
        <note>catalytic</note>
    </ligand>
</feature>
<evidence type="ECO:0000313" key="10">
    <source>
        <dbReference type="WBParaSite" id="TCLT_0000347701-mRNA-1"/>
    </source>
</evidence>
<dbReference type="PRINTS" id="PR00138">
    <property type="entry name" value="MATRIXIN"/>
</dbReference>
<dbReference type="InterPro" id="IPR001818">
    <property type="entry name" value="Pept_M10_metallopeptidase"/>
</dbReference>
<evidence type="ECO:0000313" key="8">
    <source>
        <dbReference type="EMBL" id="VDM99955.1"/>
    </source>
</evidence>
<protein>
    <submittedName>
        <fullName evidence="10">Peptidase_M10 domain-containing protein</fullName>
    </submittedName>
</protein>